<keyword evidence="2" id="KW-0808">Transferase</keyword>
<organism evidence="2 3">
    <name type="scientific">Bacteroides stercoris</name>
    <dbReference type="NCBI Taxonomy" id="46506"/>
    <lineage>
        <taxon>Bacteria</taxon>
        <taxon>Pseudomonadati</taxon>
        <taxon>Bacteroidota</taxon>
        <taxon>Bacteroidia</taxon>
        <taxon>Bacteroidales</taxon>
        <taxon>Bacteroidaceae</taxon>
        <taxon>Bacteroides</taxon>
    </lineage>
</organism>
<feature type="domain" description="Glycosyltransferase 2-like" evidence="1">
    <location>
        <begin position="15"/>
        <end position="142"/>
    </location>
</feature>
<dbReference type="GO" id="GO:0016758">
    <property type="term" value="F:hexosyltransferase activity"/>
    <property type="evidence" value="ECO:0007669"/>
    <property type="project" value="UniProtKB-ARBA"/>
</dbReference>
<gene>
    <name evidence="2" type="ORF">F9962_17645</name>
</gene>
<comment type="caution">
    <text evidence="2">The sequence shown here is derived from an EMBL/GenBank/DDBJ whole genome shotgun (WGS) entry which is preliminary data.</text>
</comment>
<dbReference type="Proteomes" id="UP000440773">
    <property type="component" value="Unassembled WGS sequence"/>
</dbReference>
<evidence type="ECO:0000259" key="1">
    <source>
        <dbReference type="Pfam" id="PF00535"/>
    </source>
</evidence>
<dbReference type="Pfam" id="PF00535">
    <property type="entry name" value="Glycos_transf_2"/>
    <property type="match status" value="1"/>
</dbReference>
<dbReference type="SUPFAM" id="SSF53448">
    <property type="entry name" value="Nucleotide-diphospho-sugar transferases"/>
    <property type="match status" value="1"/>
</dbReference>
<dbReference type="AlphaFoldDB" id="A0A414L1E1"/>
<accession>A0A414L1E1</accession>
<dbReference type="PANTHER" id="PTHR22916:SF3">
    <property type="entry name" value="UDP-GLCNAC:BETAGAL BETA-1,3-N-ACETYLGLUCOSAMINYLTRANSFERASE-LIKE PROTEIN 1"/>
    <property type="match status" value="1"/>
</dbReference>
<evidence type="ECO:0000313" key="2">
    <source>
        <dbReference type="EMBL" id="KAB5278826.1"/>
    </source>
</evidence>
<reference evidence="2 3" key="1">
    <citation type="journal article" date="2019" name="Nat. Med.">
        <title>A library of human gut bacterial isolates paired with longitudinal multiomics data enables mechanistic microbiome research.</title>
        <authorList>
            <person name="Poyet M."/>
            <person name="Groussin M."/>
            <person name="Gibbons S.M."/>
            <person name="Avila-Pacheco J."/>
            <person name="Jiang X."/>
            <person name="Kearney S.M."/>
            <person name="Perrotta A.R."/>
            <person name="Berdy B."/>
            <person name="Zhao S."/>
            <person name="Lieberman T.D."/>
            <person name="Swanson P.K."/>
            <person name="Smith M."/>
            <person name="Roesemann S."/>
            <person name="Alexander J.E."/>
            <person name="Rich S.A."/>
            <person name="Livny J."/>
            <person name="Vlamakis H."/>
            <person name="Clish C."/>
            <person name="Bullock K."/>
            <person name="Deik A."/>
            <person name="Scott J."/>
            <person name="Pierce K.A."/>
            <person name="Xavier R.J."/>
            <person name="Alm E.J."/>
        </authorList>
    </citation>
    <scope>NUCLEOTIDE SEQUENCE [LARGE SCALE GENOMIC DNA]</scope>
    <source>
        <strain evidence="2 3">BIOML-A17</strain>
    </source>
</reference>
<proteinExistence type="predicted"/>
<dbReference type="InterPro" id="IPR001173">
    <property type="entry name" value="Glyco_trans_2-like"/>
</dbReference>
<dbReference type="RefSeq" id="WP_118939607.1">
    <property type="nucleotide sequence ID" value="NZ_QSKU01000002.1"/>
</dbReference>
<sequence>MIIVSSDFIQNPLVSVVIATYNQVAYIEETILSVLAQQCSYPFEVIIADDGSNDGERELLCDLQKKYPKQLKLIFNEKNLMVARNYVNAIREAKGKYIATLDGDDYWNTTDKLQRQVDVLEMNSDISIVYTGYRKFESSTKKTVCNVKTWKCVALNKKGVEAAFAFALGDIDYPLGSSACFRKDGYLYGCDKYEPLISTPYCAGEGTILNVSMCMTGYFYFIPEIMVSYRVLPDSLSHFEKKEELILFTFKYLKQRLLIAELLDLDKVKILNHSLWKIYCLAVINGMLRIYISELKKMRSDYKTQLPERPFRIYSSSLMTFLGSWITKFVFLLKNVKN</sequence>
<evidence type="ECO:0000313" key="3">
    <source>
        <dbReference type="Proteomes" id="UP000440773"/>
    </source>
</evidence>
<dbReference type="EMBL" id="WCLP01000076">
    <property type="protein sequence ID" value="KAB5278826.1"/>
    <property type="molecule type" value="Genomic_DNA"/>
</dbReference>
<name>A0A414L1E1_BACSE</name>
<dbReference type="InterPro" id="IPR029044">
    <property type="entry name" value="Nucleotide-diphossugar_trans"/>
</dbReference>
<protein>
    <submittedName>
        <fullName evidence="2">Glycosyltransferase family 2 protein</fullName>
    </submittedName>
</protein>
<dbReference type="Gene3D" id="3.90.550.10">
    <property type="entry name" value="Spore Coat Polysaccharide Biosynthesis Protein SpsA, Chain A"/>
    <property type="match status" value="1"/>
</dbReference>
<dbReference type="PANTHER" id="PTHR22916">
    <property type="entry name" value="GLYCOSYLTRANSFERASE"/>
    <property type="match status" value="1"/>
</dbReference>